<dbReference type="AlphaFoldDB" id="A0A2H6BY22"/>
<dbReference type="Proteomes" id="UP000236321">
    <property type="component" value="Unassembled WGS sequence"/>
</dbReference>
<sequence length="100" mass="11651">MKFEVVTPLGFTVRTSEGYWQRLMGKHPDLEELEELVTLTLALPDEIRRSSHDAGVLLFYRQRQEKRWVVAVARRLNGDGFLITAYQTDGIKEGEMLWLK</sequence>
<comment type="caution">
    <text evidence="1">The sequence shown here is derived from an EMBL/GenBank/DDBJ whole genome shotgun (WGS) entry which is preliminary data.</text>
</comment>
<evidence type="ECO:0000313" key="1">
    <source>
        <dbReference type="EMBL" id="GBD55095.1"/>
    </source>
</evidence>
<organism evidence="1 2">
    <name type="scientific">Microcystis aeruginosa NIES-298</name>
    <dbReference type="NCBI Taxonomy" id="449468"/>
    <lineage>
        <taxon>Bacteria</taxon>
        <taxon>Bacillati</taxon>
        <taxon>Cyanobacteriota</taxon>
        <taxon>Cyanophyceae</taxon>
        <taxon>Oscillatoriophycideae</taxon>
        <taxon>Chroococcales</taxon>
        <taxon>Microcystaceae</taxon>
        <taxon>Microcystis</taxon>
    </lineage>
</organism>
<accession>A0A2H6BY22</accession>
<reference evidence="2" key="1">
    <citation type="submission" date="2017-12" db="EMBL/GenBank/DDBJ databases">
        <title>Improved Draft Genome Sequence of Microcystis aeruginosa NIES-298, a Microcystin-Producing Cyanobacterium from Lake Kasumigaura, Japan.</title>
        <authorList>
            <person name="Yamaguchi H."/>
            <person name="Suzuki S."/>
            <person name="Kawachi M."/>
        </authorList>
    </citation>
    <scope>NUCLEOTIDE SEQUENCE [LARGE SCALE GENOMIC DNA]</scope>
    <source>
        <strain evidence="2">NIES-298</strain>
    </source>
</reference>
<gene>
    <name evidence="1" type="ORF">BGM30_41880</name>
</gene>
<dbReference type="EMBL" id="BEYQ01000017">
    <property type="protein sequence ID" value="GBD55095.1"/>
    <property type="molecule type" value="Genomic_DNA"/>
</dbReference>
<name>A0A2H6BY22_MICAE</name>
<proteinExistence type="predicted"/>
<dbReference type="RefSeq" id="WP_016515170.1">
    <property type="nucleotide sequence ID" value="NZ_BEIU01000005.1"/>
</dbReference>
<protein>
    <submittedName>
        <fullName evidence="1">Uncharacterized protein</fullName>
    </submittedName>
</protein>
<evidence type="ECO:0000313" key="2">
    <source>
        <dbReference type="Proteomes" id="UP000236321"/>
    </source>
</evidence>